<dbReference type="EMBL" id="LAZR01009906">
    <property type="protein sequence ID" value="KKM69944.1"/>
    <property type="molecule type" value="Genomic_DNA"/>
</dbReference>
<organism evidence="1">
    <name type="scientific">marine sediment metagenome</name>
    <dbReference type="NCBI Taxonomy" id="412755"/>
    <lineage>
        <taxon>unclassified sequences</taxon>
        <taxon>metagenomes</taxon>
        <taxon>ecological metagenomes</taxon>
    </lineage>
</organism>
<accession>A0A0F9JJA9</accession>
<gene>
    <name evidence="1" type="ORF">LCGC14_1445700</name>
</gene>
<protein>
    <submittedName>
        <fullName evidence="1">Uncharacterized protein</fullName>
    </submittedName>
</protein>
<sequence length="56" mass="6365">MIILCKDVKTSAEYDEFCDILFNTMNMGLAETARMIVWNNPNIISPKAFGTLSDYD</sequence>
<name>A0A0F9JJA9_9ZZZZ</name>
<reference evidence="1" key="1">
    <citation type="journal article" date="2015" name="Nature">
        <title>Complex archaea that bridge the gap between prokaryotes and eukaryotes.</title>
        <authorList>
            <person name="Spang A."/>
            <person name="Saw J.H."/>
            <person name="Jorgensen S.L."/>
            <person name="Zaremba-Niedzwiedzka K."/>
            <person name="Martijn J."/>
            <person name="Lind A.E."/>
            <person name="van Eijk R."/>
            <person name="Schleper C."/>
            <person name="Guy L."/>
            <person name="Ettema T.J."/>
        </authorList>
    </citation>
    <scope>NUCLEOTIDE SEQUENCE</scope>
</reference>
<dbReference type="AlphaFoldDB" id="A0A0F9JJA9"/>
<proteinExistence type="predicted"/>
<comment type="caution">
    <text evidence="1">The sequence shown here is derived from an EMBL/GenBank/DDBJ whole genome shotgun (WGS) entry which is preliminary data.</text>
</comment>
<evidence type="ECO:0000313" key="1">
    <source>
        <dbReference type="EMBL" id="KKM69944.1"/>
    </source>
</evidence>